<evidence type="ECO:0000313" key="1">
    <source>
        <dbReference type="EMBL" id="NUY98423.1"/>
    </source>
</evidence>
<organism evidence="1 2">
    <name type="scientific">Pantoea brenneri</name>
    <dbReference type="NCBI Taxonomy" id="472694"/>
    <lineage>
        <taxon>Bacteria</taxon>
        <taxon>Pseudomonadati</taxon>
        <taxon>Pseudomonadota</taxon>
        <taxon>Gammaproteobacteria</taxon>
        <taxon>Enterobacterales</taxon>
        <taxon>Erwiniaceae</taxon>
        <taxon>Pantoea</taxon>
    </lineage>
</organism>
<dbReference type="RefSeq" id="WP_069729484.1">
    <property type="nucleotide sequence ID" value="NZ_JABWPE010000025.1"/>
</dbReference>
<evidence type="ECO:0000313" key="2">
    <source>
        <dbReference type="Proteomes" id="UP000566985"/>
    </source>
</evidence>
<dbReference type="GeneID" id="57347052"/>
<gene>
    <name evidence="1" type="ORF">HU668_18360</name>
</gene>
<protein>
    <submittedName>
        <fullName evidence="1">Uncharacterized protein</fullName>
    </submittedName>
</protein>
<sequence>MQLSELVADLIITADQINQTELRRAWNHYRYSMIRHEGRKKPLVYMASYAWHLAGKPDKEYADKLGKLGDDV</sequence>
<comment type="caution">
    <text evidence="1">The sequence shown here is derived from an EMBL/GenBank/DDBJ whole genome shotgun (WGS) entry which is preliminary data.</text>
</comment>
<dbReference type="AlphaFoldDB" id="A0A7Y6NH99"/>
<dbReference type="EMBL" id="JABWPM010000025">
    <property type="protein sequence ID" value="NUY98423.1"/>
    <property type="molecule type" value="Genomic_DNA"/>
</dbReference>
<proteinExistence type="predicted"/>
<name>A0A7Y6NH99_9GAMM</name>
<dbReference type="Proteomes" id="UP000566985">
    <property type="component" value="Unassembled WGS sequence"/>
</dbReference>
<accession>A0A7Y6NH99</accession>
<reference evidence="1 2" key="1">
    <citation type="submission" date="2020-05" db="EMBL/GenBank/DDBJ databases">
        <title>Whole Genome Sequences of Enterobacteriales Associated with the International Space Station.</title>
        <authorList>
            <person name="Bharadwaj A."/>
            <person name="Daudu R."/>
            <person name="Singh N."/>
            <person name="Wood J."/>
            <person name="Debieu M."/>
            <person name="Mason C."/>
            <person name="Wang C."/>
            <person name="Venkateswaran K."/>
        </authorList>
    </citation>
    <scope>NUCLEOTIDE SEQUENCE [LARGE SCALE GENOMIC DNA]</scope>
    <source>
        <strain evidence="1 2">IF5SW-B1</strain>
    </source>
</reference>